<dbReference type="OrthoDB" id="147117at2157"/>
<dbReference type="RefSeq" id="WP_014586400.1">
    <property type="nucleotide sequence ID" value="NC_017527.1"/>
</dbReference>
<sequence length="334" mass="38676">MGWKGTVRSIGAASRRMERESRRRSRELERQQHQIEKMQELERATYEVEVYENYIERLQSMHKECSETCDWGEIKLMKPPERPNKLRMHESEAQSALDNYKPGLRDKLLKKSEDLRQKLVNEVEYAKETDRREYQEALEQHALNYSDWEVSIKVAEKMIRGDLKAYFDAIEQANPFEELKGVGSGIEFKMGKESIMNAILHVNGDHVIPSEAKTLLKNGKLSVKPIPKGKFYEIYQDYVCSSVLRVAREFYALLPADMLIITAMTDLLNTKTGHIEEQPILSAVIPRKTLERLNFETLDPSDSMGNFVHQMNFKKTKGFSAIEPITPESLDLET</sequence>
<dbReference type="Proteomes" id="UP000005877">
    <property type="component" value="Chromosome"/>
</dbReference>
<dbReference type="HOGENOM" id="CLU_065573_1_1_2"/>
<dbReference type="KEGG" id="mhi:Mhar_0843"/>
<feature type="region of interest" description="Disordered" evidence="1">
    <location>
        <begin position="1"/>
        <end position="31"/>
    </location>
</feature>
<organism evidence="2 3">
    <name type="scientific">Methanothrix harundinacea (strain 6Ac)</name>
    <name type="common">Methanosaeta harundinacea</name>
    <dbReference type="NCBI Taxonomy" id="1110509"/>
    <lineage>
        <taxon>Archaea</taxon>
        <taxon>Methanobacteriati</taxon>
        <taxon>Methanobacteriota</taxon>
        <taxon>Stenosarchaea group</taxon>
        <taxon>Methanomicrobia</taxon>
        <taxon>Methanotrichales</taxon>
        <taxon>Methanotrichaceae</taxon>
        <taxon>Methanothrix</taxon>
    </lineage>
</organism>
<dbReference type="AlphaFoldDB" id="G7WLB2"/>
<evidence type="ECO:0000256" key="1">
    <source>
        <dbReference type="SAM" id="MobiDB-lite"/>
    </source>
</evidence>
<name>G7WLB2_METH6</name>
<keyword evidence="3" id="KW-1185">Reference proteome</keyword>
<reference evidence="2 3" key="1">
    <citation type="journal article" date="2012" name="PLoS ONE">
        <title>The genome characteristics and predicted function of methyl-group oxidation pathway in the obligate aceticlastic methanogens, Methanosaeta spp.</title>
        <authorList>
            <person name="Zhu J."/>
            <person name="Zheng H."/>
            <person name="Ai G."/>
            <person name="Zhang G."/>
            <person name="Liu D."/>
            <person name="Liu X."/>
            <person name="Dong X."/>
        </authorList>
    </citation>
    <scope>NUCLEOTIDE SEQUENCE [LARGE SCALE GENOMIC DNA]</scope>
    <source>
        <strain evidence="2 3">6Ac</strain>
    </source>
</reference>
<dbReference type="EMBL" id="CP003117">
    <property type="protein sequence ID" value="AET64215.1"/>
    <property type="molecule type" value="Genomic_DNA"/>
</dbReference>
<accession>G7WLB2</accession>
<protein>
    <submittedName>
        <fullName evidence="2">Uncharacterized protein</fullName>
    </submittedName>
</protein>
<gene>
    <name evidence="2" type="ordered locus">Mhar_0843</name>
</gene>
<feature type="compositionally biased region" description="Basic and acidic residues" evidence="1">
    <location>
        <begin position="15"/>
        <end position="31"/>
    </location>
</feature>
<dbReference type="GeneID" id="12510012"/>
<proteinExistence type="predicted"/>
<evidence type="ECO:0000313" key="2">
    <source>
        <dbReference type="EMBL" id="AET64215.1"/>
    </source>
</evidence>
<evidence type="ECO:0000313" key="3">
    <source>
        <dbReference type="Proteomes" id="UP000005877"/>
    </source>
</evidence>